<evidence type="ECO:0000313" key="5">
    <source>
        <dbReference type="Proteomes" id="UP000221961"/>
    </source>
</evidence>
<protein>
    <recommendedName>
        <fullName evidence="1">Biotin-protein ligase N-terminal domain-containing protein</fullName>
    </recommendedName>
</protein>
<accession>A0A164HME6</accession>
<dbReference type="InterPro" id="IPR029062">
    <property type="entry name" value="Class_I_gatase-like"/>
</dbReference>
<sequence length="237" mass="25838">MKFALPWHESARSTSLRPSGRPLALVYRGPASLPGCPESVADMLADSPWNFDIHFVGPGENLSLSAETLSLAALYAQPGGGELEPAYKKLRAHRDDIRRFVHDGGGYLGFCLGGYLAGATPGFDLLPGDTDRYIDTRRATVRHDENALVEVDWRGRRRRLFFQDGPHFDIDTDSGTTVLATYPNHTIAAAVTAFGRGRVGVVGPHPEATADWFTDCGLPALDARDLALDLVDTVMFR</sequence>
<dbReference type="GeneID" id="88356300"/>
<evidence type="ECO:0000313" key="4">
    <source>
        <dbReference type="Proteomes" id="UP000076512"/>
    </source>
</evidence>
<dbReference type="STRING" id="455432.AWN90_12445"/>
<dbReference type="SUPFAM" id="SSF52317">
    <property type="entry name" value="Class I glutamine amidotransferase-like"/>
    <property type="match status" value="1"/>
</dbReference>
<dbReference type="InterPro" id="IPR019197">
    <property type="entry name" value="Biotin-prot_ligase_N"/>
</dbReference>
<dbReference type="Gene3D" id="3.40.50.880">
    <property type="match status" value="1"/>
</dbReference>
<evidence type="ECO:0000259" key="1">
    <source>
        <dbReference type="Pfam" id="PF09825"/>
    </source>
</evidence>
<organism evidence="3 4">
    <name type="scientific">Nocardia terpenica</name>
    <dbReference type="NCBI Taxonomy" id="455432"/>
    <lineage>
        <taxon>Bacteria</taxon>
        <taxon>Bacillati</taxon>
        <taxon>Actinomycetota</taxon>
        <taxon>Actinomycetes</taxon>
        <taxon>Mycobacteriales</taxon>
        <taxon>Nocardiaceae</taxon>
        <taxon>Nocardia</taxon>
    </lineage>
</organism>
<reference evidence="2 5" key="2">
    <citation type="submission" date="2017-10" db="EMBL/GenBank/DDBJ databases">
        <title>Comparative genomics between pathogenic Norcardia.</title>
        <authorList>
            <person name="Zeng L."/>
        </authorList>
    </citation>
    <scope>NUCLEOTIDE SEQUENCE [LARGE SCALE GENOMIC DNA]</scope>
    <source>
        <strain evidence="2 5">NC_YFY_NT001</strain>
    </source>
</reference>
<dbReference type="Proteomes" id="UP000076512">
    <property type="component" value="Unassembled WGS sequence"/>
</dbReference>
<feature type="domain" description="Biotin-protein ligase N-terminal" evidence="1">
    <location>
        <begin position="70"/>
        <end position="124"/>
    </location>
</feature>
<dbReference type="RefSeq" id="WP_067580431.1">
    <property type="nucleotide sequence ID" value="NZ_CP023778.1"/>
</dbReference>
<dbReference type="OrthoDB" id="20888at2"/>
<dbReference type="Proteomes" id="UP000221961">
    <property type="component" value="Chromosome"/>
</dbReference>
<dbReference type="KEGG" id="ntp:CRH09_02490"/>
<dbReference type="Pfam" id="PF09825">
    <property type="entry name" value="BPL_N"/>
    <property type="match status" value="1"/>
</dbReference>
<name>A0A164HME6_9NOCA</name>
<evidence type="ECO:0000313" key="2">
    <source>
        <dbReference type="EMBL" id="ATL65264.1"/>
    </source>
</evidence>
<evidence type="ECO:0000313" key="3">
    <source>
        <dbReference type="EMBL" id="KZM68638.1"/>
    </source>
</evidence>
<dbReference type="AlphaFoldDB" id="A0A164HME6"/>
<keyword evidence="4" id="KW-1185">Reference proteome</keyword>
<gene>
    <name evidence="3" type="ORF">AWN90_12445</name>
    <name evidence="2" type="ORF">CRH09_02490</name>
</gene>
<dbReference type="EMBL" id="LWGR01000021">
    <property type="protein sequence ID" value="KZM68638.1"/>
    <property type="molecule type" value="Genomic_DNA"/>
</dbReference>
<reference evidence="3 4" key="1">
    <citation type="submission" date="2016-04" db="EMBL/GenBank/DDBJ databases">
        <authorList>
            <person name="Evans L.H."/>
            <person name="Alamgir A."/>
            <person name="Owens N."/>
            <person name="Weber N.D."/>
            <person name="Virtaneva K."/>
            <person name="Barbian K."/>
            <person name="Babar A."/>
            <person name="Rosenke K."/>
        </authorList>
    </citation>
    <scope>NUCLEOTIDE SEQUENCE [LARGE SCALE GENOMIC DNA]</scope>
    <source>
        <strain evidence="3 4">IFM 0406</strain>
    </source>
</reference>
<dbReference type="EMBL" id="CP023778">
    <property type="protein sequence ID" value="ATL65264.1"/>
    <property type="molecule type" value="Genomic_DNA"/>
</dbReference>
<proteinExistence type="predicted"/>